<evidence type="ECO:0000256" key="3">
    <source>
        <dbReference type="ARBA" id="ARBA00020629"/>
    </source>
</evidence>
<keyword evidence="5 8" id="KW-0804">Transcription</keyword>
<evidence type="ECO:0000256" key="5">
    <source>
        <dbReference type="ARBA" id="ARBA00023163"/>
    </source>
</evidence>
<comment type="subunit">
    <text evidence="8">Component of the Mediator complex.</text>
</comment>
<dbReference type="GO" id="GO:0003712">
    <property type="term" value="F:transcription coregulator activity"/>
    <property type="evidence" value="ECO:0007669"/>
    <property type="project" value="InterPro"/>
</dbReference>
<name>A0A0F2M3A8_SPOSC</name>
<feature type="compositionally biased region" description="Low complexity" evidence="9">
    <location>
        <begin position="221"/>
        <end position="235"/>
    </location>
</feature>
<comment type="caution">
    <text evidence="10">The sequence shown here is derived from an EMBL/GenBank/DDBJ whole genome shotgun (WGS) entry which is preliminary data.</text>
</comment>
<feature type="compositionally biased region" description="Gly residues" evidence="9">
    <location>
        <begin position="207"/>
        <end position="220"/>
    </location>
</feature>
<organism evidence="10 11">
    <name type="scientific">Sporothrix schenckii 1099-18</name>
    <dbReference type="NCBI Taxonomy" id="1397361"/>
    <lineage>
        <taxon>Eukaryota</taxon>
        <taxon>Fungi</taxon>
        <taxon>Dikarya</taxon>
        <taxon>Ascomycota</taxon>
        <taxon>Pezizomycotina</taxon>
        <taxon>Sordariomycetes</taxon>
        <taxon>Sordariomycetidae</taxon>
        <taxon>Ophiostomatales</taxon>
        <taxon>Ophiostomataceae</taxon>
        <taxon>Sporothrix</taxon>
    </lineage>
</organism>
<gene>
    <name evidence="8" type="primary">MED4</name>
    <name evidence="10" type="ORF">SPSK_09389</name>
</gene>
<dbReference type="AlphaFoldDB" id="A0A0F2M3A8"/>
<keyword evidence="4 8" id="KW-0805">Transcription regulation</keyword>
<evidence type="ECO:0000256" key="2">
    <source>
        <dbReference type="ARBA" id="ARBA00009626"/>
    </source>
</evidence>
<evidence type="ECO:0000313" key="10">
    <source>
        <dbReference type="EMBL" id="KJR84162.1"/>
    </source>
</evidence>
<dbReference type="Proteomes" id="UP000033710">
    <property type="component" value="Unassembled WGS sequence"/>
</dbReference>
<feature type="region of interest" description="Disordered" evidence="9">
    <location>
        <begin position="297"/>
        <end position="404"/>
    </location>
</feature>
<dbReference type="GeneID" id="27671239"/>
<evidence type="ECO:0000256" key="4">
    <source>
        <dbReference type="ARBA" id="ARBA00023015"/>
    </source>
</evidence>
<evidence type="ECO:0000313" key="11">
    <source>
        <dbReference type="Proteomes" id="UP000033710"/>
    </source>
</evidence>
<evidence type="ECO:0000256" key="1">
    <source>
        <dbReference type="ARBA" id="ARBA00004123"/>
    </source>
</evidence>
<feature type="region of interest" description="Disordered" evidence="9">
    <location>
        <begin position="128"/>
        <end position="245"/>
    </location>
</feature>
<evidence type="ECO:0000256" key="8">
    <source>
        <dbReference type="RuleBase" id="RU364141"/>
    </source>
</evidence>
<reference evidence="10 11" key="2">
    <citation type="journal article" date="2015" name="Eukaryot. Cell">
        <title>Asexual propagation of a virulent clone complex in a human and feline outbreak of sporotrichosis.</title>
        <authorList>
            <person name="Teixeira Mde M."/>
            <person name="Rodrigues A.M."/>
            <person name="Tsui C.K."/>
            <person name="de Almeida L.G."/>
            <person name="Van Diepeningen A.D."/>
            <person name="van den Ende B.G."/>
            <person name="Fernandes G.F."/>
            <person name="Kano R."/>
            <person name="Hamelin R.C."/>
            <person name="Lopes-Bezerra L.M."/>
            <person name="Vasconcelos A.T."/>
            <person name="de Hoog S."/>
            <person name="de Camargo Z.P."/>
            <person name="Felipe M.S."/>
        </authorList>
    </citation>
    <scope>NUCLEOTIDE SEQUENCE [LARGE SCALE GENOMIC DNA]</scope>
    <source>
        <strain evidence="10 11">1099-18</strain>
    </source>
</reference>
<dbReference type="RefSeq" id="XP_016586838.1">
    <property type="nucleotide sequence ID" value="XM_016735962.1"/>
</dbReference>
<reference evidence="10 11" key="1">
    <citation type="journal article" date="2014" name="BMC Genomics">
        <title>Comparative genomics of the major fungal agents of human and animal Sporotrichosis: Sporothrix schenckii and Sporothrix brasiliensis.</title>
        <authorList>
            <person name="Teixeira M.M."/>
            <person name="de Almeida L.G."/>
            <person name="Kubitschek-Barreira P."/>
            <person name="Alves F.L."/>
            <person name="Kioshima E.S."/>
            <person name="Abadio A.K."/>
            <person name="Fernandes L."/>
            <person name="Derengowski L.S."/>
            <person name="Ferreira K.S."/>
            <person name="Souza R.C."/>
            <person name="Ruiz J.C."/>
            <person name="de Andrade N.C."/>
            <person name="Paes H.C."/>
            <person name="Nicola A.M."/>
            <person name="Albuquerque P."/>
            <person name="Gerber A.L."/>
            <person name="Martins V.P."/>
            <person name="Peconick L.D."/>
            <person name="Neto A.V."/>
            <person name="Chaucanez C.B."/>
            <person name="Silva P.A."/>
            <person name="Cunha O.L."/>
            <person name="de Oliveira F.F."/>
            <person name="dos Santos T.C."/>
            <person name="Barros A.L."/>
            <person name="Soares M.A."/>
            <person name="de Oliveira L.M."/>
            <person name="Marini M.M."/>
            <person name="Villalobos-Duno H."/>
            <person name="Cunha M.M."/>
            <person name="de Hoog S."/>
            <person name="da Silveira J.F."/>
            <person name="Henrissat B."/>
            <person name="Nino-Vega G.A."/>
            <person name="Cisalpino P.S."/>
            <person name="Mora-Montes H.M."/>
            <person name="Almeida S.R."/>
            <person name="Stajich J.E."/>
            <person name="Lopes-Bezerra L.M."/>
            <person name="Vasconcelos A.T."/>
            <person name="Felipe M.S."/>
        </authorList>
    </citation>
    <scope>NUCLEOTIDE SEQUENCE [LARGE SCALE GENOMIC DNA]</scope>
    <source>
        <strain evidence="10 11">1099-18</strain>
    </source>
</reference>
<dbReference type="Pfam" id="PF10018">
    <property type="entry name" value="Med4"/>
    <property type="match status" value="1"/>
</dbReference>
<evidence type="ECO:0000256" key="6">
    <source>
        <dbReference type="ARBA" id="ARBA00023242"/>
    </source>
</evidence>
<feature type="compositionally biased region" description="Low complexity" evidence="9">
    <location>
        <begin position="305"/>
        <end position="317"/>
    </location>
</feature>
<dbReference type="OrthoDB" id="1929813at2759"/>
<accession>A0A0F2M3A8</accession>
<proteinExistence type="inferred from homology"/>
<dbReference type="GO" id="GO:0006357">
    <property type="term" value="P:regulation of transcription by RNA polymerase II"/>
    <property type="evidence" value="ECO:0007669"/>
    <property type="project" value="InterPro"/>
</dbReference>
<comment type="similarity">
    <text evidence="2 8">Belongs to the Mediator complex subunit 4 family.</text>
</comment>
<dbReference type="GO" id="GO:0016592">
    <property type="term" value="C:mediator complex"/>
    <property type="evidence" value="ECO:0007669"/>
    <property type="project" value="InterPro"/>
</dbReference>
<comment type="subcellular location">
    <subcellularLocation>
        <location evidence="1 8">Nucleus</location>
    </subcellularLocation>
</comment>
<keyword evidence="8" id="KW-0010">Activator</keyword>
<evidence type="ECO:0000256" key="9">
    <source>
        <dbReference type="SAM" id="MobiDB-lite"/>
    </source>
</evidence>
<dbReference type="KEGG" id="ssck:SPSK_09389"/>
<dbReference type="VEuPathDB" id="FungiDB:SPSK_09389"/>
<sequence>MDKFIDVRFDRVEKALVTLIDSIAKYNPSPALAEDLLAADRELNSGLEQLQTHQNNHLRILALRDDVAALDGQIKSTLLALAARRRDILQTPATEFPEDSVNRTIRDETKHYPFTYDELMSYARRISRNTVPGPGQTDGSEFFAQFGGPIPATGAGDGGSAPETAAPTPAAAPTPGAIPAGPASAGVNGAVGTPVGGGGAPASQSGTPGGAGGTGPGTGTGTAAPTPAPFASSGGAPPPATNVPNVLPDDLKNYIAPTAGTVFSPWPAPDLMMHGGLRALHAVTESACRDKHIALPHLQEPPPKTQAQAQAQTQAQASVPPLRIRFVSLEEQEEQERLRAQREAEEREEREERQRQMEEAAAAAAGAGAGAHASSNMGGSYGHAPAAAPAPAQFASTLDMEDDD</sequence>
<dbReference type="InterPro" id="IPR019258">
    <property type="entry name" value="Mediator_Med4"/>
</dbReference>
<feature type="compositionally biased region" description="Low complexity" evidence="9">
    <location>
        <begin position="160"/>
        <end position="193"/>
    </location>
</feature>
<feature type="compositionally biased region" description="Basic and acidic residues" evidence="9">
    <location>
        <begin position="335"/>
        <end position="358"/>
    </location>
</feature>
<comment type="function">
    <text evidence="8">Component of the Mediator complex, a coactivator involved in the regulated transcription of nearly all RNA polymerase II-dependent genes. Mediator functions as a bridge to convey information from gene-specific regulatory proteins to the basal RNA polymerase II transcription machinery. Mediator is recruited to promoters by direct interactions with regulatory proteins and serves as a scaffold for the assembly of a functional preinitiation complex with RNA polymerase II and the general transcription factors.</text>
</comment>
<protein>
    <recommendedName>
        <fullName evidence="3 8">Mediator of RNA polymerase II transcription subunit 4</fullName>
    </recommendedName>
    <alternativeName>
        <fullName evidence="7 8">Mediator complex subunit 4</fullName>
    </alternativeName>
</protein>
<evidence type="ECO:0000256" key="7">
    <source>
        <dbReference type="ARBA" id="ARBA00031257"/>
    </source>
</evidence>
<keyword evidence="6 8" id="KW-0539">Nucleus</keyword>
<dbReference type="EMBL" id="AXCR01000007">
    <property type="protein sequence ID" value="KJR84162.1"/>
    <property type="molecule type" value="Genomic_DNA"/>
</dbReference>